<feature type="signal peptide" evidence="2">
    <location>
        <begin position="1"/>
        <end position="15"/>
    </location>
</feature>
<dbReference type="AlphaFoldDB" id="A0AAN5CNT0"/>
<dbReference type="Pfam" id="PF04155">
    <property type="entry name" value="Ground-like"/>
    <property type="match status" value="1"/>
</dbReference>
<evidence type="ECO:0000256" key="1">
    <source>
        <dbReference type="SAM" id="MobiDB-lite"/>
    </source>
</evidence>
<reference evidence="5" key="1">
    <citation type="submission" date="2022-10" db="EMBL/GenBank/DDBJ databases">
        <title>Genome assembly of Pristionchus species.</title>
        <authorList>
            <person name="Yoshida K."/>
            <person name="Sommer R.J."/>
        </authorList>
    </citation>
    <scope>NUCLEOTIDE SEQUENCE [LARGE SCALE GENOMIC DNA]</scope>
    <source>
        <strain evidence="5">RS5460</strain>
    </source>
</reference>
<feature type="domain" description="Ground-like" evidence="3">
    <location>
        <begin position="463"/>
        <end position="544"/>
    </location>
</feature>
<name>A0AAN5CNT0_9BILA</name>
<dbReference type="Proteomes" id="UP001328107">
    <property type="component" value="Unassembled WGS sequence"/>
</dbReference>
<evidence type="ECO:0000313" key="5">
    <source>
        <dbReference type="Proteomes" id="UP001328107"/>
    </source>
</evidence>
<feature type="compositionally biased region" description="Basic and acidic residues" evidence="1">
    <location>
        <begin position="344"/>
        <end position="355"/>
    </location>
</feature>
<keyword evidence="5" id="KW-1185">Reference proteome</keyword>
<feature type="non-terminal residue" evidence="4">
    <location>
        <position position="1"/>
    </location>
</feature>
<dbReference type="InterPro" id="IPR007284">
    <property type="entry name" value="Ground-like_dom"/>
</dbReference>
<feature type="region of interest" description="Disordered" evidence="1">
    <location>
        <begin position="344"/>
        <end position="369"/>
    </location>
</feature>
<evidence type="ECO:0000313" key="4">
    <source>
        <dbReference type="EMBL" id="GMR47840.1"/>
    </source>
</evidence>
<organism evidence="4 5">
    <name type="scientific">Pristionchus mayeri</name>
    <dbReference type="NCBI Taxonomy" id="1317129"/>
    <lineage>
        <taxon>Eukaryota</taxon>
        <taxon>Metazoa</taxon>
        <taxon>Ecdysozoa</taxon>
        <taxon>Nematoda</taxon>
        <taxon>Chromadorea</taxon>
        <taxon>Rhabditida</taxon>
        <taxon>Rhabditina</taxon>
        <taxon>Diplogasteromorpha</taxon>
        <taxon>Diplogasteroidea</taxon>
        <taxon>Neodiplogasteridae</taxon>
        <taxon>Pristionchus</taxon>
    </lineage>
</organism>
<dbReference type="PANTHER" id="PTHR31967:SF20">
    <property type="entry name" value="GROUND-LIKE DOMAIN-CONTAINING PROTEIN"/>
    <property type="match status" value="1"/>
</dbReference>
<comment type="caution">
    <text evidence="4">The sequence shown here is derived from an EMBL/GenBank/DDBJ whole genome shotgun (WGS) entry which is preliminary data.</text>
</comment>
<sequence length="675" mass="77072">LLLLLPFTLSVLSSARPDFESAIPFFDLDEHSSGAYRHRASSREQRTTTPSTYTSCRYYEFQRAMHRFDSISEPLARSEGWTGGKTMKKILIEKEKKRMTEKAQGIHIHSLPRGMRAVSLPPEEEEGVSMSELRRKFNVSLNTSESFLPPIAENTKATEWPPMRSTLPPNGGEFNKQTFLLLSGWLESEKEKRGEANEEWEKRRIPMMRALARARPIVRIDDVADSPLPFSHSITTSPLSTTQKMMRRNRKRMKKQLHKNFKEYSSMSFSPLGENQDVTTVISPSRDVQTTEFVENLGESIEKEESEVLNKRREHRKRNYGVNPLMYRVVDGILYDRAGQQVRRMETPLRDDPRKPRSFLRPAQNEDEREIQHDEVSIHSTNHIFFEATTPFSQQTSSFDLDRSPLSLDPLPLPTAAMVSFPQSTTRFHWGSPLSTTPIPVMRDGKIPPPFPFINCYMNTDEFMCCNRTLEAVLRSSFDSLPCRSGRSGCSVQHVVKRVRSEVEKRFGTPFEVLASFGDFAMHAHFFGDLTCKIEKEGRFIAAFATLPTKSSSPLLTDYLMLPRDRSIANQKDLMTKMTKRKKVVTNESLPPPVAPPLPFPAGRFNGGSLQTTTTEESLEFLPSTTLSTPVPNISVSFDEQLDAPSIDVKKPDENFHRVVPFHERSRGKNDFLFH</sequence>
<gene>
    <name evidence="4" type="ORF">PMAYCL1PPCAC_18035</name>
</gene>
<accession>A0AAN5CNT0</accession>
<keyword evidence="2" id="KW-0732">Signal</keyword>
<evidence type="ECO:0000256" key="2">
    <source>
        <dbReference type="SAM" id="SignalP"/>
    </source>
</evidence>
<feature type="chain" id="PRO_5042872275" description="Ground-like domain-containing protein" evidence="2">
    <location>
        <begin position="16"/>
        <end position="675"/>
    </location>
</feature>
<proteinExistence type="predicted"/>
<evidence type="ECO:0000259" key="3">
    <source>
        <dbReference type="Pfam" id="PF04155"/>
    </source>
</evidence>
<protein>
    <recommendedName>
        <fullName evidence="3">Ground-like domain-containing protein</fullName>
    </recommendedName>
</protein>
<dbReference type="EMBL" id="BTRK01000004">
    <property type="protein sequence ID" value="GMR47840.1"/>
    <property type="molecule type" value="Genomic_DNA"/>
</dbReference>
<dbReference type="PANTHER" id="PTHR31967">
    <property type="entry name" value="GROUNDHOG (HEDGEHOG-LIKE FAMILY)-RELATED"/>
    <property type="match status" value="1"/>
</dbReference>